<accession>A0AA38ZTB6</accession>
<organism evidence="4 5">
    <name type="scientific">Vitis rotundifolia</name>
    <name type="common">Muscadine grape</name>
    <dbReference type="NCBI Taxonomy" id="103349"/>
    <lineage>
        <taxon>Eukaryota</taxon>
        <taxon>Viridiplantae</taxon>
        <taxon>Streptophyta</taxon>
        <taxon>Embryophyta</taxon>
        <taxon>Tracheophyta</taxon>
        <taxon>Spermatophyta</taxon>
        <taxon>Magnoliopsida</taxon>
        <taxon>eudicotyledons</taxon>
        <taxon>Gunneridae</taxon>
        <taxon>Pentapetalae</taxon>
        <taxon>rosids</taxon>
        <taxon>Vitales</taxon>
        <taxon>Vitaceae</taxon>
        <taxon>Viteae</taxon>
        <taxon>Vitis</taxon>
    </lineage>
</organism>
<dbReference type="AlphaFoldDB" id="A0AA38ZTB6"/>
<feature type="repeat" description="TPR" evidence="1">
    <location>
        <begin position="271"/>
        <end position="304"/>
    </location>
</feature>
<evidence type="ECO:0000313" key="4">
    <source>
        <dbReference type="EMBL" id="KAJ9694846.1"/>
    </source>
</evidence>
<evidence type="ECO:0000256" key="3">
    <source>
        <dbReference type="SAM" id="MobiDB-lite"/>
    </source>
</evidence>
<dbReference type="GO" id="GO:0005737">
    <property type="term" value="C:cytoplasm"/>
    <property type="evidence" value="ECO:0007669"/>
    <property type="project" value="TreeGrafter"/>
</dbReference>
<feature type="compositionally biased region" description="Polar residues" evidence="3">
    <location>
        <begin position="61"/>
        <end position="73"/>
    </location>
</feature>
<dbReference type="Pfam" id="PF13431">
    <property type="entry name" value="TPR_17"/>
    <property type="match status" value="2"/>
</dbReference>
<dbReference type="InterPro" id="IPR019734">
    <property type="entry name" value="TPR_rpt"/>
</dbReference>
<dbReference type="Gene3D" id="1.25.40.10">
    <property type="entry name" value="Tetratricopeptide repeat domain"/>
    <property type="match status" value="1"/>
</dbReference>
<dbReference type="Proteomes" id="UP001168098">
    <property type="component" value="Unassembled WGS sequence"/>
</dbReference>
<sequence length="635" mass="69796">MGFDSGRLVVSSSKFSVSSKKQKYWNNNIVGDATAVPHSLKPIAGNGQEKISISGFRDSKTSNSGNLKYQNSGKDFGGLTRHPNVNTRKDVKGNDISSPTPSPFPSSPCDSRKRLFHLPSISSHEGSPKSARIDSSKTPVSLGGGNVPNDNFCNTHSGYPTPKSPNTRSILSFGNIYRASKNKVLQNDPHHTKYVQVNGVPDIEGKMGLGAPEPSQSSKNVLGFGGCNYGHGSIMKGVKNVENLSNVCEVTRSKALAEKPNCRVVPHFESVEKLKNAGNQEYRRGRYMEAISFYDKAIALNCQNAACHNNKAAALAGLGKFTEAVGECLQAINCDPSYSRAHYRLGTLYTRLGRVNEAKWHVKLSGHDFGSEAMQRLLHLEVHLTNMQKARKVQDWDHVLKESTLSIEAGADASNQVLAAKAEALLKLHRAKEALELLMDAKNSEESKSRKAGEEAQCLLIIETQINLYLGRFEEGVLAAEQAVNLHSSSKSLMWLRKARGVADARKAGNEFYKAGKYLEACSMYGQGLQHDPTNCVLLCNRAACRSKLGQWETAIDDCNAALRNRPDYSKALLRRAYSNVRLERWEESLRDYSVLSKEMPGDHVIADALVQVQMELKKAKGAGAYNIELWPLRS</sequence>
<reference evidence="4 5" key="1">
    <citation type="journal article" date="2023" name="BMC Biotechnol.">
        <title>Vitis rotundifolia cv Carlos genome sequencing.</title>
        <authorList>
            <person name="Huff M."/>
            <person name="Hulse-Kemp A."/>
            <person name="Scheffler B."/>
            <person name="Youngblood R."/>
            <person name="Simpson S."/>
            <person name="Babiker E."/>
            <person name="Staton M."/>
        </authorList>
    </citation>
    <scope>NUCLEOTIDE SEQUENCE [LARGE SCALE GENOMIC DNA]</scope>
    <source>
        <tissue evidence="4">Leaf</tissue>
    </source>
</reference>
<evidence type="ECO:0000256" key="1">
    <source>
        <dbReference type="PROSITE-ProRule" id="PRU00339"/>
    </source>
</evidence>
<evidence type="ECO:0000313" key="5">
    <source>
        <dbReference type="Proteomes" id="UP001168098"/>
    </source>
</evidence>
<feature type="coiled-coil region" evidence="2">
    <location>
        <begin position="421"/>
        <end position="448"/>
    </location>
</feature>
<dbReference type="InterPro" id="IPR011990">
    <property type="entry name" value="TPR-like_helical_dom_sf"/>
</dbReference>
<gene>
    <name evidence="4" type="ORF">PVL29_010361</name>
</gene>
<keyword evidence="5" id="KW-1185">Reference proteome</keyword>
<protein>
    <recommendedName>
        <fullName evidence="6">Inactive TPR repeat-containing thioredoxin TTL3</fullName>
    </recommendedName>
</protein>
<dbReference type="PANTHER" id="PTHR46050:SF11">
    <property type="entry name" value="THIOREDOXIN DOMAIN-CONTAINING PROTEIN"/>
    <property type="match status" value="1"/>
</dbReference>
<dbReference type="SMART" id="SM00028">
    <property type="entry name" value="TPR"/>
    <property type="match status" value="6"/>
</dbReference>
<evidence type="ECO:0008006" key="6">
    <source>
        <dbReference type="Google" id="ProtNLM"/>
    </source>
</evidence>
<dbReference type="EMBL" id="JARBHA010000008">
    <property type="protein sequence ID" value="KAJ9694846.1"/>
    <property type="molecule type" value="Genomic_DNA"/>
</dbReference>
<proteinExistence type="predicted"/>
<comment type="caution">
    <text evidence="4">The sequence shown here is derived from an EMBL/GenBank/DDBJ whole genome shotgun (WGS) entry which is preliminary data.</text>
</comment>
<dbReference type="SUPFAM" id="SSF48452">
    <property type="entry name" value="TPR-like"/>
    <property type="match status" value="2"/>
</dbReference>
<name>A0AA38ZTB6_VITRO</name>
<keyword evidence="2" id="KW-0175">Coiled coil</keyword>
<dbReference type="InterPro" id="IPR044534">
    <property type="entry name" value="TTL1-4"/>
</dbReference>
<keyword evidence="1" id="KW-0802">TPR repeat</keyword>
<evidence type="ECO:0000256" key="2">
    <source>
        <dbReference type="SAM" id="Coils"/>
    </source>
</evidence>
<dbReference type="PANTHER" id="PTHR46050">
    <property type="entry name" value="TPR REPEAT-CONTAINING THIOREDOXIN"/>
    <property type="match status" value="1"/>
</dbReference>
<feature type="region of interest" description="Disordered" evidence="3">
    <location>
        <begin position="51"/>
        <end position="141"/>
    </location>
</feature>
<dbReference type="PROSITE" id="PS50005">
    <property type="entry name" value="TPR"/>
    <property type="match status" value="1"/>
</dbReference>